<dbReference type="AlphaFoldDB" id="A0A8U0A7I1"/>
<gene>
    <name evidence="2" type="ORF">MW046_17135</name>
</gene>
<keyword evidence="1" id="KW-0812">Transmembrane</keyword>
<name>A0A8U0A7I1_9EURY</name>
<dbReference type="Pfam" id="PF17231">
    <property type="entry name" value="DUF5305"/>
    <property type="match status" value="1"/>
</dbReference>
<protein>
    <submittedName>
        <fullName evidence="2">DUF5305 domain-containing protein</fullName>
    </submittedName>
</protein>
<keyword evidence="3" id="KW-1185">Reference proteome</keyword>
<dbReference type="EMBL" id="CP096022">
    <property type="protein sequence ID" value="UPM45085.1"/>
    <property type="molecule type" value="Genomic_DNA"/>
</dbReference>
<keyword evidence="1" id="KW-0472">Membrane</keyword>
<evidence type="ECO:0000313" key="2">
    <source>
        <dbReference type="EMBL" id="UPM45085.1"/>
    </source>
</evidence>
<dbReference type="InterPro" id="IPR035185">
    <property type="entry name" value="DUF5305"/>
</dbReference>
<keyword evidence="2" id="KW-0614">Plasmid</keyword>
<accession>A0A8U0A7I1</accession>
<evidence type="ECO:0000256" key="1">
    <source>
        <dbReference type="SAM" id="Phobius"/>
    </source>
</evidence>
<organism evidence="2 3">
    <name type="scientific">Halocatena salina</name>
    <dbReference type="NCBI Taxonomy" id="2934340"/>
    <lineage>
        <taxon>Archaea</taxon>
        <taxon>Methanobacteriati</taxon>
        <taxon>Methanobacteriota</taxon>
        <taxon>Stenosarchaea group</taxon>
        <taxon>Halobacteria</taxon>
        <taxon>Halobacteriales</taxon>
        <taxon>Natronomonadaceae</taxon>
        <taxon>Halocatena</taxon>
    </lineage>
</organism>
<dbReference type="RefSeq" id="WP_247995739.1">
    <property type="nucleotide sequence ID" value="NZ_CP096022.1"/>
</dbReference>
<dbReference type="KEGG" id="haad:MW046_17135"/>
<geneLocation type="plasmid" evidence="2 3">
    <name>unnamed3</name>
</geneLocation>
<keyword evidence="1" id="KW-1133">Transmembrane helix</keyword>
<reference evidence="2" key="1">
    <citation type="submission" date="2022-04" db="EMBL/GenBank/DDBJ databases">
        <title>Halocatena sp. nov., isolated from a salt lake.</title>
        <authorList>
            <person name="Cui H.-L."/>
        </authorList>
    </citation>
    <scope>NUCLEOTIDE SEQUENCE</scope>
    <source>
        <strain evidence="2">AD-1</strain>
        <plasmid evidence="2">unnamed3</plasmid>
    </source>
</reference>
<sequence length="373" mass="41943">MDSNRQTRLKVLIDDYFFVVAIVLAIIAAGGAWATYSTVLSPGSHVEHRPVDSWGVNGGFNHSGTVINDSLVFDKGDVRNDRMFYITNSTPTLNGTFWFQLGGASGNATVSTEARIVDFAHYEEKDDKTEDVIQRRIWQNKRPIAADVTELQAGEMKNTSFSIDADRLRDRKRDLHQEHKSLYQIADIRTQVFVTTEVSGTIDGYPVNRTFNYTLPINSTMDYVVVSPTRTPREEVPIIQPVEVSTQPETLTQVGSTAVLLVSLLALLGLIYGREEDWFDVSEADRTDIRYERVRSEFEDWVTTGTIPDTDRSTIEVESLEGLVDIAFDSNHRVIEDAATGVYVVRDDGVWYQYTPEWAEVDDTNADSSDSDC</sequence>
<dbReference type="Proteomes" id="UP000831768">
    <property type="component" value="Plasmid unnamed3"/>
</dbReference>
<proteinExistence type="predicted"/>
<dbReference type="GeneID" id="71929808"/>
<evidence type="ECO:0000313" key="3">
    <source>
        <dbReference type="Proteomes" id="UP000831768"/>
    </source>
</evidence>
<feature type="transmembrane region" description="Helical" evidence="1">
    <location>
        <begin position="12"/>
        <end position="36"/>
    </location>
</feature>